<keyword evidence="1" id="KW-1133">Transmembrane helix</keyword>
<proteinExistence type="predicted"/>
<dbReference type="Pfam" id="PF19865">
    <property type="entry name" value="DUF6338"/>
    <property type="match status" value="1"/>
</dbReference>
<keyword evidence="1" id="KW-0812">Transmembrane</keyword>
<evidence type="ECO:0000256" key="1">
    <source>
        <dbReference type="SAM" id="Phobius"/>
    </source>
</evidence>
<dbReference type="EMBL" id="JACCDD010000006">
    <property type="protein sequence ID" value="NYS45692.1"/>
    <property type="molecule type" value="Genomic_DNA"/>
</dbReference>
<dbReference type="RefSeq" id="WP_179928013.1">
    <property type="nucleotide sequence ID" value="NZ_JACCDD010000006.1"/>
</dbReference>
<evidence type="ECO:0000313" key="2">
    <source>
        <dbReference type="EMBL" id="NYS45692.1"/>
    </source>
</evidence>
<organism evidence="2 3">
    <name type="scientific">Vreelandella zhaodongensis</name>
    <name type="common">Halomonas zhaodongensis</name>
    <dbReference type="NCBI Taxonomy" id="1176240"/>
    <lineage>
        <taxon>Bacteria</taxon>
        <taxon>Pseudomonadati</taxon>
        <taxon>Pseudomonadota</taxon>
        <taxon>Gammaproteobacteria</taxon>
        <taxon>Oceanospirillales</taxon>
        <taxon>Halomonadaceae</taxon>
        <taxon>Vreelandella</taxon>
    </lineage>
</organism>
<sequence length="205" mass="23765">MTEGLSGNIIDLVIFLLPGFVCAWVFYGLTSHPKPHQFERLVQALIYTFLVRGLVIATEWILNVIGTNWFSIGEWDDSSDTFVSLVLALLMGGLFAYLVNADVLHRHLRRFKLTSRTSHPSEWFYIFSEKVTFVILHMKDGRRLYGWPKEWPLEPGNGQFYIMLPAWILPDGNQQDLPELDGVLVRAEDVKWVEFLNFEEDENDE</sequence>
<evidence type="ECO:0000313" key="3">
    <source>
        <dbReference type="Proteomes" id="UP000528918"/>
    </source>
</evidence>
<keyword evidence="1" id="KW-0472">Membrane</keyword>
<feature type="transmembrane region" description="Helical" evidence="1">
    <location>
        <begin position="12"/>
        <end position="29"/>
    </location>
</feature>
<protein>
    <submittedName>
        <fullName evidence="2">Uncharacterized protein</fullName>
    </submittedName>
</protein>
<comment type="caution">
    <text evidence="2">The sequence shown here is derived from an EMBL/GenBank/DDBJ whole genome shotgun (WGS) entry which is preliminary data.</text>
</comment>
<reference evidence="2 3" key="1">
    <citation type="journal article" date="2013" name="Antonie Van Leeuwenhoek">
        <title>Halomonas zhaodongensis sp. nov., a slightly halophilic bacterium isolated from saline-alkaline soils in Zhaodong, China.</title>
        <authorList>
            <person name="Jiang J."/>
            <person name="Pan Y."/>
            <person name="Meng L."/>
            <person name="Hu S."/>
            <person name="Zhang X."/>
            <person name="Hu B."/>
            <person name="Meng J."/>
            <person name="Li C."/>
            <person name="Huang H."/>
            <person name="Wang K."/>
            <person name="Su T."/>
        </authorList>
    </citation>
    <scope>NUCLEOTIDE SEQUENCE [LARGE SCALE GENOMIC DNA]</scope>
    <source>
        <strain evidence="2 3">NEAU-ST10-25</strain>
    </source>
</reference>
<name>A0ABX2SU64_VREZH</name>
<keyword evidence="3" id="KW-1185">Reference proteome</keyword>
<gene>
    <name evidence="2" type="ORF">HZS79_12135</name>
</gene>
<dbReference type="Proteomes" id="UP000528918">
    <property type="component" value="Unassembled WGS sequence"/>
</dbReference>
<feature type="transmembrane region" description="Helical" evidence="1">
    <location>
        <begin position="82"/>
        <end position="100"/>
    </location>
</feature>
<feature type="transmembrane region" description="Helical" evidence="1">
    <location>
        <begin position="41"/>
        <end position="62"/>
    </location>
</feature>
<dbReference type="InterPro" id="IPR045919">
    <property type="entry name" value="DUF6338"/>
</dbReference>
<accession>A0ABX2SU64</accession>